<evidence type="ECO:0000256" key="1">
    <source>
        <dbReference type="ARBA" id="ARBA00004123"/>
    </source>
</evidence>
<evidence type="ECO:0000256" key="16">
    <source>
        <dbReference type="RuleBase" id="RU365027"/>
    </source>
</evidence>
<dbReference type="PROSITE" id="PS00916">
    <property type="entry name" value="PI3_4_KINASE_2"/>
    <property type="match status" value="1"/>
</dbReference>
<evidence type="ECO:0000256" key="15">
    <source>
        <dbReference type="ARBA" id="ARBA00048679"/>
    </source>
</evidence>
<dbReference type="STRING" id="1353009.A0A1Y2IZU8"/>
<dbReference type="SUPFAM" id="SSF48371">
    <property type="entry name" value="ARM repeat"/>
    <property type="match status" value="1"/>
</dbReference>
<keyword evidence="8 16" id="KW-0547">Nucleotide-binding</keyword>
<dbReference type="GO" id="GO:0006325">
    <property type="term" value="P:chromatin organization"/>
    <property type="evidence" value="ECO:0007669"/>
    <property type="project" value="UniProtKB-KW"/>
</dbReference>
<dbReference type="GO" id="GO:0005634">
    <property type="term" value="C:nucleus"/>
    <property type="evidence" value="ECO:0007669"/>
    <property type="project" value="UniProtKB-SubCell"/>
</dbReference>
<comment type="catalytic activity">
    <reaction evidence="14 16">
        <text>L-threonyl-[protein] + ATP = O-phospho-L-threonyl-[protein] + ADP + H(+)</text>
        <dbReference type="Rhea" id="RHEA:46608"/>
        <dbReference type="Rhea" id="RHEA-COMP:11060"/>
        <dbReference type="Rhea" id="RHEA-COMP:11605"/>
        <dbReference type="ChEBI" id="CHEBI:15378"/>
        <dbReference type="ChEBI" id="CHEBI:30013"/>
        <dbReference type="ChEBI" id="CHEBI:30616"/>
        <dbReference type="ChEBI" id="CHEBI:61977"/>
        <dbReference type="ChEBI" id="CHEBI:456216"/>
        <dbReference type="EC" id="2.7.11.1"/>
    </reaction>
</comment>
<evidence type="ECO:0000256" key="7">
    <source>
        <dbReference type="ARBA" id="ARBA00022679"/>
    </source>
</evidence>
<evidence type="ECO:0000256" key="10">
    <source>
        <dbReference type="ARBA" id="ARBA00022777"/>
    </source>
</evidence>
<comment type="similarity">
    <text evidence="2 16">Belongs to the PI3/PI4-kinase family. ATM subfamily.</text>
</comment>
<keyword evidence="16" id="KW-0158">Chromosome</keyword>
<keyword evidence="6 16" id="KW-0723">Serine/threonine-protein kinase</keyword>
<feature type="region of interest" description="Disordered" evidence="17">
    <location>
        <begin position="2629"/>
        <end position="2649"/>
    </location>
</feature>
<feature type="domain" description="FAT" evidence="19">
    <location>
        <begin position="2012"/>
        <end position="2623"/>
    </location>
</feature>
<dbReference type="SUPFAM" id="SSF56112">
    <property type="entry name" value="Protein kinase-like (PK-like)"/>
    <property type="match status" value="1"/>
</dbReference>
<keyword evidence="16" id="KW-0156">Chromatin regulator</keyword>
<accession>A0A1Y2IZU8</accession>
<evidence type="ECO:0000259" key="19">
    <source>
        <dbReference type="PROSITE" id="PS51189"/>
    </source>
</evidence>
<evidence type="ECO:0000256" key="3">
    <source>
        <dbReference type="ARBA" id="ARBA00011370"/>
    </source>
</evidence>
<comment type="subunit">
    <text evidence="3">Associates with DNA double-strand breaks.</text>
</comment>
<dbReference type="Pfam" id="PF00454">
    <property type="entry name" value="PI3_PI4_kinase"/>
    <property type="match status" value="1"/>
</dbReference>
<dbReference type="EMBL" id="KZ084093">
    <property type="protein sequence ID" value="OSD05482.1"/>
    <property type="molecule type" value="Genomic_DNA"/>
</dbReference>
<dbReference type="SMART" id="SM01343">
    <property type="entry name" value="FATC"/>
    <property type="match status" value="1"/>
</dbReference>
<feature type="region of interest" description="Disordered" evidence="17">
    <location>
        <begin position="187"/>
        <end position="244"/>
    </location>
</feature>
<evidence type="ECO:0000256" key="8">
    <source>
        <dbReference type="ARBA" id="ARBA00022741"/>
    </source>
</evidence>
<dbReference type="PANTHER" id="PTHR37079:SF4">
    <property type="entry name" value="SERINE_THREONINE-PROTEIN KINASE ATM"/>
    <property type="match status" value="1"/>
</dbReference>
<dbReference type="Gene3D" id="1.10.1070.11">
    <property type="entry name" value="Phosphatidylinositol 3-/4-kinase, catalytic domain"/>
    <property type="match status" value="1"/>
</dbReference>
<dbReference type="InterPro" id="IPR003152">
    <property type="entry name" value="FATC_dom"/>
</dbReference>
<evidence type="ECO:0000259" key="20">
    <source>
        <dbReference type="PROSITE" id="PS51190"/>
    </source>
</evidence>
<evidence type="ECO:0000256" key="9">
    <source>
        <dbReference type="ARBA" id="ARBA00022763"/>
    </source>
</evidence>
<comment type="subcellular location">
    <subcellularLocation>
        <location evidence="16">Chromosome</location>
        <location evidence="16">Telomere</location>
    </subcellularLocation>
    <subcellularLocation>
        <location evidence="1 16">Nucleus</location>
    </subcellularLocation>
</comment>
<dbReference type="PROSITE" id="PS51190">
    <property type="entry name" value="FATC"/>
    <property type="match status" value="1"/>
</dbReference>
<feature type="compositionally biased region" description="Acidic residues" evidence="17">
    <location>
        <begin position="187"/>
        <end position="205"/>
    </location>
</feature>
<dbReference type="PROSITE" id="PS50290">
    <property type="entry name" value="PI3_4_KINASE_3"/>
    <property type="match status" value="1"/>
</dbReference>
<feature type="domain" description="FATC" evidence="20">
    <location>
        <begin position="3084"/>
        <end position="3116"/>
    </location>
</feature>
<evidence type="ECO:0000256" key="6">
    <source>
        <dbReference type="ARBA" id="ARBA00022527"/>
    </source>
</evidence>
<dbReference type="InterPro" id="IPR016024">
    <property type="entry name" value="ARM-type_fold"/>
</dbReference>
<evidence type="ECO:0000256" key="13">
    <source>
        <dbReference type="ARBA" id="ARBA00025079"/>
    </source>
</evidence>
<dbReference type="GO" id="GO:0006281">
    <property type="term" value="P:DNA repair"/>
    <property type="evidence" value="ECO:0007669"/>
    <property type="project" value="InterPro"/>
</dbReference>
<dbReference type="PANTHER" id="PTHR37079">
    <property type="entry name" value="SERINE/THREONINE-PROTEIN KINASE ATM"/>
    <property type="match status" value="1"/>
</dbReference>
<dbReference type="GO" id="GO:0004674">
    <property type="term" value="F:protein serine/threonine kinase activity"/>
    <property type="evidence" value="ECO:0007669"/>
    <property type="project" value="UniProtKB-KW"/>
</dbReference>
<keyword evidence="16" id="KW-0779">Telomere</keyword>
<reference evidence="21 22" key="1">
    <citation type="journal article" date="2015" name="Biotechnol. Biofuels">
        <title>Enhanced degradation of softwood versus hardwood by the white-rot fungus Pycnoporus coccineus.</title>
        <authorList>
            <person name="Couturier M."/>
            <person name="Navarro D."/>
            <person name="Chevret D."/>
            <person name="Henrissat B."/>
            <person name="Piumi F."/>
            <person name="Ruiz-Duenas F.J."/>
            <person name="Martinez A.T."/>
            <person name="Grigoriev I.V."/>
            <person name="Riley R."/>
            <person name="Lipzen A."/>
            <person name="Berrin J.G."/>
            <person name="Master E.R."/>
            <person name="Rosso M.N."/>
        </authorList>
    </citation>
    <scope>NUCLEOTIDE SEQUENCE [LARGE SCALE GENOMIC DNA]</scope>
    <source>
        <strain evidence="21 22">BRFM310</strain>
    </source>
</reference>
<keyword evidence="7 16" id="KW-0808">Transferase</keyword>
<feature type="compositionally biased region" description="Polar residues" evidence="17">
    <location>
        <begin position="751"/>
        <end position="762"/>
    </location>
</feature>
<dbReference type="GO" id="GO:0035556">
    <property type="term" value="P:intracellular signal transduction"/>
    <property type="evidence" value="ECO:0007669"/>
    <property type="project" value="UniProtKB-ARBA"/>
</dbReference>
<gene>
    <name evidence="21" type="ORF">PYCCODRAFT_1475505</name>
</gene>
<feature type="compositionally biased region" description="Polar residues" evidence="17">
    <location>
        <begin position="235"/>
        <end position="244"/>
    </location>
</feature>
<dbReference type="PROSITE" id="PS51189">
    <property type="entry name" value="FAT"/>
    <property type="match status" value="1"/>
</dbReference>
<keyword evidence="10 16" id="KW-0418">Kinase</keyword>
<dbReference type="GO" id="GO:0000781">
    <property type="term" value="C:chromosome, telomeric region"/>
    <property type="evidence" value="ECO:0007669"/>
    <property type="project" value="UniProtKB-SubCell"/>
</dbReference>
<evidence type="ECO:0000256" key="5">
    <source>
        <dbReference type="ARBA" id="ARBA00014619"/>
    </source>
</evidence>
<name>A0A1Y2IZU8_TRAC3</name>
<evidence type="ECO:0000313" key="22">
    <source>
        <dbReference type="Proteomes" id="UP000193067"/>
    </source>
</evidence>
<organism evidence="21 22">
    <name type="scientific">Trametes coccinea (strain BRFM310)</name>
    <name type="common">Pycnoporus coccineus</name>
    <dbReference type="NCBI Taxonomy" id="1353009"/>
    <lineage>
        <taxon>Eukaryota</taxon>
        <taxon>Fungi</taxon>
        <taxon>Dikarya</taxon>
        <taxon>Basidiomycota</taxon>
        <taxon>Agaricomycotina</taxon>
        <taxon>Agaricomycetes</taxon>
        <taxon>Polyporales</taxon>
        <taxon>Polyporaceae</taxon>
        <taxon>Trametes</taxon>
    </lineage>
</organism>
<dbReference type="EC" id="2.7.11.1" evidence="4 16"/>
<keyword evidence="22" id="KW-1185">Reference proteome</keyword>
<dbReference type="SMART" id="SM01342">
    <property type="entry name" value="TAN"/>
    <property type="match status" value="1"/>
</dbReference>
<dbReference type="GO" id="GO:0106310">
    <property type="term" value="F:protein serine kinase activity"/>
    <property type="evidence" value="ECO:0007669"/>
    <property type="project" value="RHEA"/>
</dbReference>
<dbReference type="OrthoDB" id="381190at2759"/>
<evidence type="ECO:0000259" key="18">
    <source>
        <dbReference type="PROSITE" id="PS50290"/>
    </source>
</evidence>
<dbReference type="Gene3D" id="3.30.1010.10">
    <property type="entry name" value="Phosphatidylinositol 3-kinase Catalytic Subunit, Chain A, domain 4"/>
    <property type="match status" value="1"/>
</dbReference>
<evidence type="ECO:0000256" key="17">
    <source>
        <dbReference type="SAM" id="MobiDB-lite"/>
    </source>
</evidence>
<comment type="function">
    <text evidence="13 16">Serine/threonine protein kinase which activates checkpoint signaling upon genotoxic stresses such as ionizing radiation (IR), ultraviolet light (UV), or DNA replication stalling, thereby acting as a DNA damage sensor. Recognizes the substrate consensus sequence [ST]-Q. Phosphorylates histone H2A to form H2AS128ph (gamma-H2A) at sites of DNA damage, involved in the regulation of DNA damage response mechanism. Required for the control of telomere length and genome stability.</text>
</comment>
<sequence>MSGAEVETLKTILKDLRSEKELTRERAVKDLRTHCSRPAAVAKLSSDGRGKSWLAILSALSDAYNAQREKCARKGDPLHDIKVTGATNISVRRLCEIADTIRFLVGQSREGLRYTKGVTTVLAILTDKLMYKGKLVSLTASQHAQAIALLLAWKPHLQALPVPVWHSCLAIAFNVVLGRRPNRTLEEDIDVEDSDATDHSDDDDVSMSTGTDATPGPSRLKRARKDDPAALSVRKPSSNATFQRPSPEQLEFMTVVAILLSSPSAPILSAADNAEEVVSAEDPHAFPRRLLGYFAYFLKVYPAETSLRLDYLAALSATLKHLTINCRMAVAAFAEKCWKPLLALWKMKDMDRSEEMITVLRLLFPVLIAGPLGDDSRPSPVDALTEFWSTAEETARKRQSPSLKLDSLQLRLSPSGCRAATEKPFQAGTFENGWKLDREAALAWSVLQLQADCARMLYLHAESTYTANTTRRKRIKLENPIATLLKSIKSHTTAKVHDLQVLLFLADRHWLVLHEQLRRDVVASLTSLISFEDADVQSWTFLCLAAIAHAEGSSSPESLTSSDFASLWDPVWTHAIRRANVPAVSRAAAHAAHALLLHSKRLLSPQRVLAEIESFAKDLDVQGPAYPYDSVCGFMVLCLRFASQDVRLYRMQMEEKVLSWLTEAWRISGERRTAMPLHTVAHIHSLLEAIVGTSRRVDLWCEIMLPPSSIVDALVEETQSQVIRDFQLHAKLPPYESASSSSAAYAASLSPPTGQDSTTSLPQPAEANDLVAPRGRERRLSAFLLKSLEATYESMSQPQEGLGLNRLTAETVRHVLDLAVVALFFEASLFMNGTQSNRRVIQAACRLLGLVFPTVLDGRWEVQERRLILGALDPLMIADDDDDDVWSKVGWEAFVQPGERTGIRTDILRMLLSSSRRSRDSTSGIRRDLQRCVFHSVDVQDSFTTLLGHLREMLRMTVTQVKEQSLHSAGTSRDDFQPVFHAAVSTQASKAIAGATVHHGHVARACITALVNVPILQSSGTSTHDAELMKLFENTMNLESRSREKELADDSACAAFLVIAPPCLDYVRQGRLRLGGSNITALLQRVDELLQNYAFKNIEESHLLLVRAVEATSQWWCGSFSDKQIGAHGRYYARQCIEQVTKPCSWRVRYAIIRFFDNYLALDPKQESWWKADDDCDFDPECLPAAVLPTLGNDHDIRIRFRVATTCPRLFAVGRLAQRPPLKVYQDIHQNLSANQDNFESILTRLLCLANVVISEASVRRGAYWHLLEVAFFSDTYRHHLKAVLMGITTRLGMERFSDLFNCYASQFAYSIRLANIDIYRFPHDLLGYHDRRECAEATFRAFTPTNLLAPGSAEEVEAGKDLFVRHCQSIQKSEKDGVLECFEDLIAHQITLWLDFHSDVKDTRAIEGQLEDVLRQKTKMENDPALFSTLFGQERVDDIVVSILRTLGDQDVSANGAIVAALRESDVTDAADTFLAITQYRGHDTYEVHEPNLPRYSAQVVLHALRWFGEHVESAQTHAVTYHVLHNLFSDIEHCPLVNEQYRSLNALCLWISHHHDHFSDVTLLRLLVRRSVAIFSQPDLARSAQSLLEWSFSLLKTLSAKSDIRLADVLIRLSTIAHGFSEVQDTTPLAQLGSALLDWLEEQAHQLYRSKSTRREVHRALAAWPRELPASLRSAYDDIQLADLTSALGDQGISSSKFRLVRKMYEVASRDESGDDRWQFGRAEFWRLKACIPPEDHLVDSDIDAFASLLLLHHGRISSLGVEQFTPDTVCSRHCHVVKQWQKSDKSVPKAFDGHPPHAYVDLARSAIVLSLLAMLDTAPAPQVYTAYATLRALVSTLAPNNSFKAPVTSDVEREIEYLSAFRKPRTPEPLPDLRTLLASEELLHISSDFSAWITRLTTLLCQSLGTRYPFFSSLPLVLASDQTFAEEMLPVLVHSVLQIEHDDGISAALTSMRTTLSQYLSSVLAYEHTVTPVCRAIISVVLHLRSFRPLKDTMDALAYDKWLSIDFVLLSRCALKCGSYTTALLFLELAAEYGPSEADAHDGAQEDVLFEIYNNIDEPDGFYGIQTGDLRNLFVKQLHHEKQWDKAFRYHGAVLEAGGAKDTNGITEALYSFGFNHLALSTMQSFSSTADTLESSSLAYNLGWRAETWDLPERTTDHHSGMALYLAMRAVHRERNPHVVESVIQRAFRREMGRLRQLGDESFTEIRQVAQNLMCLSQVRQWRLANIEKDLRSNGILSPTPQNFTTLAPDFEFSDIEAIMTTRVSLVHFLRQKEQREQIGDLRSPFHSALVNLEKASLLCLSERARSAGEAQVALNAVVRAQRLEKMPSPHVSREFANVLWLMKEPKLAIKSLGALVSPKDLVVDDPSLALERATVLAQLGAWSAEASMQKPSQIVEECFGPAAETILTRNLESVANMEQSVASVFHQYAIFAERQYHAIAKSPDTLRWKLYIDRKKQEIKQRASQLSQLKRSSVDWRSSAEYSRLWRLQNQAEAILKQDQEQAQEHLGRRASFLSLAVEMYSHCLAVSDAFDDDSPIRLCSLWLANFDNEDAASRMGTALDRVPSRKFVFLAHQLTARLSRMDEASISPNQAILQRLIQRMCREHPFHSIFPLYCLKVGEGSLSTSTSRNGRSSQSPSQDARTSAATEIFNQLRSDGSSAKRIRDVELVCDASLQWAKHPLKTSANPPRAGEKHNIPSNQAILKLPFNDMKVPVITAHTPIDPTIQYEDCDWIAGFKPKYTTAGGVNLPKIVECVGITSRSYKQLYKGEGEDDLRQDAVMEQVFDLVNVVLRRDRETARRNLSVRAYKVIPLAAKAGVLEFVDNTMTLAQWLRSAHPRYRPQDITYDQFSKGLTGNGKKEWKENPQKVISRFIELRKRFKPVMRHWFTEKQKSPMPWFTMRLNYSRSVATNSIVGHILGVGDRHTSNILLDTETGEVVHIDLGIAFEQGKLLPQPERVPFRLTADMIDGMGMSGTQGVFQRCAEETLRVLRDGSEIILIVLEVFKYDPLHSWTASEVKIKRAQEDKEASGKSNKSEARQQETAQLTEEAFRFAVGLDMASGAADEAADRALSAVARKLDKTLSVEYTVNELITEASDPANLALMYVGWAPYY</sequence>
<dbReference type="Pfam" id="PF11640">
    <property type="entry name" value="TAN"/>
    <property type="match status" value="1"/>
</dbReference>
<dbReference type="GO" id="GO:0005524">
    <property type="term" value="F:ATP binding"/>
    <property type="evidence" value="ECO:0007669"/>
    <property type="project" value="UniProtKB-KW"/>
</dbReference>
<dbReference type="InterPro" id="IPR021668">
    <property type="entry name" value="TAN"/>
</dbReference>
<dbReference type="Proteomes" id="UP000193067">
    <property type="component" value="Unassembled WGS sequence"/>
</dbReference>
<evidence type="ECO:0000256" key="12">
    <source>
        <dbReference type="ARBA" id="ARBA00023242"/>
    </source>
</evidence>
<comment type="catalytic activity">
    <reaction evidence="15">
        <text>L-seryl-[protein] + ATP = O-phospho-L-seryl-[protein] + ADP + H(+)</text>
        <dbReference type="Rhea" id="RHEA:17989"/>
        <dbReference type="Rhea" id="RHEA-COMP:9863"/>
        <dbReference type="Rhea" id="RHEA-COMP:11604"/>
        <dbReference type="ChEBI" id="CHEBI:15378"/>
        <dbReference type="ChEBI" id="CHEBI:29999"/>
        <dbReference type="ChEBI" id="CHEBI:30616"/>
        <dbReference type="ChEBI" id="CHEBI:83421"/>
        <dbReference type="ChEBI" id="CHEBI:456216"/>
        <dbReference type="EC" id="2.7.11.1"/>
    </reaction>
</comment>
<feature type="region of interest" description="Disordered" evidence="17">
    <location>
        <begin position="743"/>
        <end position="771"/>
    </location>
</feature>
<protein>
    <recommendedName>
        <fullName evidence="5 16">Serine/threonine-protein kinase Tel1</fullName>
        <ecNumber evidence="4 16">2.7.11.1</ecNumber>
    </recommendedName>
</protein>
<dbReference type="InterPro" id="IPR018936">
    <property type="entry name" value="PI3/4_kinase_CS"/>
</dbReference>
<evidence type="ECO:0000256" key="11">
    <source>
        <dbReference type="ARBA" id="ARBA00022840"/>
    </source>
</evidence>
<dbReference type="CDD" id="cd05171">
    <property type="entry name" value="PIKKc_ATM"/>
    <property type="match status" value="1"/>
</dbReference>
<proteinExistence type="inferred from homology"/>
<evidence type="ECO:0000313" key="21">
    <source>
        <dbReference type="EMBL" id="OSD05482.1"/>
    </source>
</evidence>
<dbReference type="Pfam" id="PF02260">
    <property type="entry name" value="FATC"/>
    <property type="match status" value="1"/>
</dbReference>
<feature type="domain" description="PI3K/PI4K catalytic" evidence="18">
    <location>
        <begin position="2740"/>
        <end position="3058"/>
    </location>
</feature>
<dbReference type="SMART" id="SM00146">
    <property type="entry name" value="PI3Kc"/>
    <property type="match status" value="1"/>
</dbReference>
<dbReference type="InterPro" id="IPR011009">
    <property type="entry name" value="Kinase-like_dom_sf"/>
</dbReference>
<dbReference type="InterPro" id="IPR038980">
    <property type="entry name" value="ATM_plant"/>
</dbReference>
<evidence type="ECO:0000256" key="2">
    <source>
        <dbReference type="ARBA" id="ARBA00010769"/>
    </source>
</evidence>
<dbReference type="InterPro" id="IPR014009">
    <property type="entry name" value="PIK_FAT"/>
</dbReference>
<dbReference type="InterPro" id="IPR044107">
    <property type="entry name" value="PIKKc_ATM"/>
</dbReference>
<keyword evidence="12 16" id="KW-0539">Nucleus</keyword>
<keyword evidence="9 16" id="KW-0227">DNA damage</keyword>
<dbReference type="InterPro" id="IPR036940">
    <property type="entry name" value="PI3/4_kinase_cat_sf"/>
</dbReference>
<evidence type="ECO:0000256" key="4">
    <source>
        <dbReference type="ARBA" id="ARBA00012513"/>
    </source>
</evidence>
<evidence type="ECO:0000256" key="14">
    <source>
        <dbReference type="ARBA" id="ARBA00047899"/>
    </source>
</evidence>
<dbReference type="InterPro" id="IPR000403">
    <property type="entry name" value="PI3/4_kinase_cat_dom"/>
</dbReference>
<keyword evidence="11 16" id="KW-0067">ATP-binding</keyword>